<gene>
    <name evidence="2" type="ORF">MOV92_22985</name>
</gene>
<name>A0ABY3X9R5_9GAMM</name>
<evidence type="ECO:0000259" key="1">
    <source>
        <dbReference type="Pfam" id="PF13391"/>
    </source>
</evidence>
<dbReference type="EMBL" id="CP093547">
    <property type="protein sequence ID" value="UNP29299.1"/>
    <property type="molecule type" value="Genomic_DNA"/>
</dbReference>
<protein>
    <submittedName>
        <fullName evidence="2">HNH endonuclease</fullName>
    </submittedName>
</protein>
<accession>A0ABY3X9R5</accession>
<keyword evidence="3" id="KW-1185">Reference proteome</keyword>
<reference evidence="2 3" key="1">
    <citation type="submission" date="2022-03" db="EMBL/GenBank/DDBJ databases">
        <title>Complete genome sequence of Lysobacter capsici VKM B-2533 and Lysobacter gummosus 10.1.1, promising sources of lytic agents.</title>
        <authorList>
            <person name="Tarlachkov S.V."/>
            <person name="Kudryakova I.V."/>
            <person name="Afoshin A.S."/>
            <person name="Leontyevskaya E.A."/>
            <person name="Leontyevskaya N.V."/>
        </authorList>
    </citation>
    <scope>NUCLEOTIDE SEQUENCE [LARGE SCALE GENOMIC DNA]</scope>
    <source>
        <strain evidence="2 3">10.1.1</strain>
    </source>
</reference>
<keyword evidence="2" id="KW-0378">Hydrolase</keyword>
<dbReference type="GO" id="GO:0004519">
    <property type="term" value="F:endonuclease activity"/>
    <property type="evidence" value="ECO:0007669"/>
    <property type="project" value="UniProtKB-KW"/>
</dbReference>
<evidence type="ECO:0000313" key="2">
    <source>
        <dbReference type="EMBL" id="UNP29299.1"/>
    </source>
</evidence>
<sequence length="298" mass="34551">MDASETDDESVVGEACHIVASSQDGPRGDSPLTQEQRDKYANLILLCNIHHKQIDDQYLAFSVERLVTLRRTHEDWVRSQLGFDTAKQRDDEFYAGITDDWALRIDLDNWLNRASPILCNGQPSIDKELLQALEDIRAWLLSRHWPGRYPAIESAFVNFRLVAQDFCMTFKEHAAPRWETSFQTEKFYKIPQWDPVLYRKLGDSFDYHVALVCDLMLELTRSINYVFSSVRDGLMPSYRSQEGVVLVQSGPLMDLSYTTYRVEYHDAERTARPYPGLAQFKIDRGSRDVHFGEERVEV</sequence>
<dbReference type="Pfam" id="PF13391">
    <property type="entry name" value="HNH_2"/>
    <property type="match status" value="1"/>
</dbReference>
<keyword evidence="2" id="KW-0255">Endonuclease</keyword>
<keyword evidence="2" id="KW-0540">Nuclease</keyword>
<organism evidence="2 3">
    <name type="scientific">Lysobacter gummosus</name>
    <dbReference type="NCBI Taxonomy" id="262324"/>
    <lineage>
        <taxon>Bacteria</taxon>
        <taxon>Pseudomonadati</taxon>
        <taxon>Pseudomonadota</taxon>
        <taxon>Gammaproteobacteria</taxon>
        <taxon>Lysobacterales</taxon>
        <taxon>Lysobacteraceae</taxon>
        <taxon>Lysobacter</taxon>
    </lineage>
</organism>
<evidence type="ECO:0000313" key="3">
    <source>
        <dbReference type="Proteomes" id="UP000829194"/>
    </source>
</evidence>
<dbReference type="InterPro" id="IPR003615">
    <property type="entry name" value="HNH_nuc"/>
</dbReference>
<dbReference type="Proteomes" id="UP000829194">
    <property type="component" value="Chromosome"/>
</dbReference>
<feature type="domain" description="HNH nuclease" evidence="1">
    <location>
        <begin position="7"/>
        <end position="61"/>
    </location>
</feature>
<proteinExistence type="predicted"/>
<dbReference type="RefSeq" id="WP_187313083.1">
    <property type="nucleotide sequence ID" value="NZ_CP011131.1"/>
</dbReference>